<reference evidence="2" key="1">
    <citation type="journal article" date="2019" name="Sci. Rep.">
        <title>Draft genome of Tanacetum cinerariifolium, the natural source of mosquito coil.</title>
        <authorList>
            <person name="Yamashiro T."/>
            <person name="Shiraishi A."/>
            <person name="Satake H."/>
            <person name="Nakayama K."/>
        </authorList>
    </citation>
    <scope>NUCLEOTIDE SEQUENCE</scope>
</reference>
<evidence type="ECO:0000313" key="2">
    <source>
        <dbReference type="EMBL" id="GEZ74596.1"/>
    </source>
</evidence>
<dbReference type="InterPro" id="IPR058594">
    <property type="entry name" value="PB1-like_dom_pln"/>
</dbReference>
<dbReference type="Pfam" id="PF26130">
    <property type="entry name" value="PB1-like"/>
    <property type="match status" value="1"/>
</dbReference>
<name>A0A699IPA6_TANCI</name>
<dbReference type="EMBL" id="BKCJ010318024">
    <property type="protein sequence ID" value="GEZ74596.1"/>
    <property type="molecule type" value="Genomic_DNA"/>
</dbReference>
<comment type="caution">
    <text evidence="2">The sequence shown here is derived from an EMBL/GenBank/DDBJ whole genome shotgun (WGS) entry which is preliminary data.</text>
</comment>
<gene>
    <name evidence="2" type="ORF">Tci_546569</name>
</gene>
<protein>
    <submittedName>
        <fullName evidence="2">Pentatricopeptide repeat-containing protein</fullName>
    </submittedName>
</protein>
<proteinExistence type="predicted"/>
<sequence length="240" mass="27797">LIDRPDNVVCRIHHNGVFIFDPLRYNLGRVIELQTCTTDRVMFSHLLDMLDTKLKDNIWALFFCILELDLKTGGLKIIKNDADVHALYDLAEKHVIVELLKKMVEGYVFACFGKDMYMLAYSQYMKSVDGINFWLDYTNLSRILDHKPKKMPDEFEMGSSNSKVMFNDGRVIHLGKFNLNQKKRGISCSTGHLKMRREKTKAGRVVLAHRLGRMRDWLGMDATRSDIIEDSEPLHALFLP</sequence>
<organism evidence="2">
    <name type="scientific">Tanacetum cinerariifolium</name>
    <name type="common">Dalmatian daisy</name>
    <name type="synonym">Chrysanthemum cinerariifolium</name>
    <dbReference type="NCBI Taxonomy" id="118510"/>
    <lineage>
        <taxon>Eukaryota</taxon>
        <taxon>Viridiplantae</taxon>
        <taxon>Streptophyta</taxon>
        <taxon>Embryophyta</taxon>
        <taxon>Tracheophyta</taxon>
        <taxon>Spermatophyta</taxon>
        <taxon>Magnoliopsida</taxon>
        <taxon>eudicotyledons</taxon>
        <taxon>Gunneridae</taxon>
        <taxon>Pentapetalae</taxon>
        <taxon>asterids</taxon>
        <taxon>campanulids</taxon>
        <taxon>Asterales</taxon>
        <taxon>Asteraceae</taxon>
        <taxon>Asteroideae</taxon>
        <taxon>Anthemideae</taxon>
        <taxon>Anthemidinae</taxon>
        <taxon>Tanacetum</taxon>
    </lineage>
</organism>
<feature type="domain" description="PB1-like" evidence="1">
    <location>
        <begin position="6"/>
        <end position="94"/>
    </location>
</feature>
<dbReference type="AlphaFoldDB" id="A0A699IPA6"/>
<evidence type="ECO:0000259" key="1">
    <source>
        <dbReference type="Pfam" id="PF26130"/>
    </source>
</evidence>
<accession>A0A699IPA6</accession>
<feature type="non-terminal residue" evidence="2">
    <location>
        <position position="1"/>
    </location>
</feature>